<evidence type="ECO:0000313" key="6">
    <source>
        <dbReference type="EMBL" id="RDY25309.1"/>
    </source>
</evidence>
<dbReference type="InterPro" id="IPR050738">
    <property type="entry name" value="Sulfatase"/>
</dbReference>
<dbReference type="PROSITE" id="PS00523">
    <property type="entry name" value="SULFATASE_1"/>
    <property type="match status" value="1"/>
</dbReference>
<reference evidence="6 7" key="1">
    <citation type="journal article" date="2017" name="Genome Announc.">
        <title>Draft Genome Sequence of Romboutsia weinsteinii sp. nov. Strain CCRI-19649(T) Isolated from Surface Water.</title>
        <authorList>
            <person name="Maheux A.F."/>
            <person name="Boudreau D.K."/>
            <person name="Berube E."/>
            <person name="Boissinot M."/>
            <person name="Cantin P."/>
            <person name="Raymond F."/>
            <person name="Corbeil J."/>
            <person name="Omar R.F."/>
            <person name="Bergeron M.G."/>
        </authorList>
    </citation>
    <scope>NUCLEOTIDE SEQUENCE [LARGE SCALE GENOMIC DNA]</scope>
    <source>
        <strain evidence="6 7">CCRI-19649</strain>
    </source>
</reference>
<dbReference type="GO" id="GO:0046872">
    <property type="term" value="F:metal ion binding"/>
    <property type="evidence" value="ECO:0007669"/>
    <property type="project" value="UniProtKB-KW"/>
</dbReference>
<evidence type="ECO:0000256" key="4">
    <source>
        <dbReference type="ARBA" id="ARBA00022837"/>
    </source>
</evidence>
<gene>
    <name evidence="6" type="ORF">CHL78_018860</name>
</gene>
<evidence type="ECO:0000313" key="7">
    <source>
        <dbReference type="Proteomes" id="UP000215694"/>
    </source>
</evidence>
<evidence type="ECO:0000259" key="5">
    <source>
        <dbReference type="Pfam" id="PF00884"/>
    </source>
</evidence>
<dbReference type="OrthoDB" id="279611at2"/>
<dbReference type="RefSeq" id="WP_094367944.1">
    <property type="nucleotide sequence ID" value="NZ_NOJY02000086.1"/>
</dbReference>
<protein>
    <submittedName>
        <fullName evidence="6">DUF4976 domain-containing protein</fullName>
    </submittedName>
</protein>
<dbReference type="Gene3D" id="3.40.720.10">
    <property type="entry name" value="Alkaline Phosphatase, subunit A"/>
    <property type="match status" value="1"/>
</dbReference>
<dbReference type="Proteomes" id="UP000215694">
    <property type="component" value="Unassembled WGS sequence"/>
</dbReference>
<dbReference type="CDD" id="cd16033">
    <property type="entry name" value="sulfatase_like"/>
    <property type="match status" value="1"/>
</dbReference>
<dbReference type="InterPro" id="IPR017850">
    <property type="entry name" value="Alkaline_phosphatase_core_sf"/>
</dbReference>
<proteinExistence type="inferred from homology"/>
<dbReference type="PANTHER" id="PTHR42693:SF53">
    <property type="entry name" value="ENDO-4-O-SULFATASE"/>
    <property type="match status" value="1"/>
</dbReference>
<dbReference type="InterPro" id="IPR024607">
    <property type="entry name" value="Sulfatase_CS"/>
</dbReference>
<evidence type="ECO:0000256" key="2">
    <source>
        <dbReference type="ARBA" id="ARBA00022723"/>
    </source>
</evidence>
<keyword evidence="7" id="KW-1185">Reference proteome</keyword>
<comment type="similarity">
    <text evidence="1">Belongs to the sulfatase family.</text>
</comment>
<dbReference type="InterPro" id="IPR000917">
    <property type="entry name" value="Sulfatase_N"/>
</dbReference>
<feature type="domain" description="Sulfatase N-terminal" evidence="5">
    <location>
        <begin position="5"/>
        <end position="370"/>
    </location>
</feature>
<accession>A0A371IXW0</accession>
<keyword evidence="4" id="KW-0106">Calcium</keyword>
<evidence type="ECO:0000256" key="1">
    <source>
        <dbReference type="ARBA" id="ARBA00008779"/>
    </source>
</evidence>
<name>A0A371IXW0_9FIRM</name>
<dbReference type="AlphaFoldDB" id="A0A371IXW0"/>
<dbReference type="EMBL" id="NOJY02000086">
    <property type="protein sequence ID" value="RDY25309.1"/>
    <property type="molecule type" value="Genomic_DNA"/>
</dbReference>
<keyword evidence="3" id="KW-0378">Hydrolase</keyword>
<sequence>MTKKKNIILILSDQQRYDTISAYGLNDICKTPHIDALADEGMKFTNAFTSSPICAPSRASVMTGLYPHNHGVIDNFTDIKEGTPLLGECMKDQGYYCGLAGKWHVSATKTPEDCGFNGKPFMGYGFPGSQVFPSLVFNQPPDNSPNYYEEYLKDSGFNIPDVSNGFLGNNPALQIQEMYAKHEGPVESTIEYFVAHEANRLIDEAIEEDKPFLIWANFWGPHSPSIVPEPYYSMYDPKDIKEHPSYKEDFNDKPYGYYLTEKMWGLGDYGWDGFADISSKYYGHCTMIDDMVGLIVDKLKKLGIYEDTIIIYSADHGDCLGAHKLIEKGAFTFDEIYRIPMIVKGLGNKDNNSFVYLQEIMPTLLDVAGMKPSKPVDGESLLPLMLGNERSNNRTEVFGEFHNHFYVSRQRMVRDNKYQFTFNENEKGELYDFINDPYQLNNLCYDEKYSDIKREYIEKLSRHLKESNDPASVWFNRIKEFY</sequence>
<dbReference type="GO" id="GO:0004065">
    <property type="term" value="F:arylsulfatase activity"/>
    <property type="evidence" value="ECO:0007669"/>
    <property type="project" value="TreeGrafter"/>
</dbReference>
<dbReference type="Pfam" id="PF00884">
    <property type="entry name" value="Sulfatase"/>
    <property type="match status" value="1"/>
</dbReference>
<evidence type="ECO:0000256" key="3">
    <source>
        <dbReference type="ARBA" id="ARBA00022801"/>
    </source>
</evidence>
<dbReference type="SUPFAM" id="SSF53649">
    <property type="entry name" value="Alkaline phosphatase-like"/>
    <property type="match status" value="1"/>
</dbReference>
<organism evidence="6 7">
    <name type="scientific">Romboutsia weinsteinii</name>
    <dbReference type="NCBI Taxonomy" id="2020949"/>
    <lineage>
        <taxon>Bacteria</taxon>
        <taxon>Bacillati</taxon>
        <taxon>Bacillota</taxon>
        <taxon>Clostridia</taxon>
        <taxon>Peptostreptococcales</taxon>
        <taxon>Peptostreptococcaceae</taxon>
        <taxon>Romboutsia</taxon>
    </lineage>
</organism>
<comment type="caution">
    <text evidence="6">The sequence shown here is derived from an EMBL/GenBank/DDBJ whole genome shotgun (WGS) entry which is preliminary data.</text>
</comment>
<keyword evidence="2" id="KW-0479">Metal-binding</keyword>
<dbReference type="PANTHER" id="PTHR42693">
    <property type="entry name" value="ARYLSULFATASE FAMILY MEMBER"/>
    <property type="match status" value="1"/>
</dbReference>